<sequence length="105" mass="11248">MSNTIDFVLAFLAGAATIASPCVLPVPPVMLNASVPQQGRTRPRMIVLGFVIAFPSFAMALGSLSAAVEIAQETLRQAALVLLALSGLLRVWSLPFDWLVARTRR</sequence>
<gene>
    <name evidence="2" type="ORF">HGB41_01225</name>
</gene>
<dbReference type="AlphaFoldDB" id="A0A7Y2NXD9"/>
<evidence type="ECO:0000256" key="1">
    <source>
        <dbReference type="SAM" id="Phobius"/>
    </source>
</evidence>
<keyword evidence="1" id="KW-1133">Transmembrane helix</keyword>
<evidence type="ECO:0008006" key="4">
    <source>
        <dbReference type="Google" id="ProtNLM"/>
    </source>
</evidence>
<evidence type="ECO:0000313" key="3">
    <source>
        <dbReference type="Proteomes" id="UP000533905"/>
    </source>
</evidence>
<keyword evidence="1" id="KW-0472">Membrane</keyword>
<keyword evidence="1" id="KW-0812">Transmembrane</keyword>
<reference evidence="2 3" key="1">
    <citation type="submission" date="2020-04" db="EMBL/GenBank/DDBJ databases">
        <title>Massilia sp. nov., a cold adapted bacteria isolated from Arctic soil.</title>
        <authorList>
            <person name="Son J."/>
            <person name="Ka J.-O."/>
        </authorList>
    </citation>
    <scope>NUCLEOTIDE SEQUENCE [LARGE SCALE GENOMIC DNA]</scope>
    <source>
        <strain evidence="2 3">ML15P13</strain>
    </source>
</reference>
<keyword evidence="3" id="KW-1185">Reference proteome</keyword>
<feature type="transmembrane region" description="Helical" evidence="1">
    <location>
        <begin position="45"/>
        <end position="68"/>
    </location>
</feature>
<comment type="caution">
    <text evidence="2">The sequence shown here is derived from an EMBL/GenBank/DDBJ whole genome shotgun (WGS) entry which is preliminary data.</text>
</comment>
<protein>
    <recommendedName>
        <fullName evidence="4">Cytochrome C biogenesis protein transmembrane domain-containing protein</fullName>
    </recommendedName>
</protein>
<dbReference type="Proteomes" id="UP000533905">
    <property type="component" value="Unassembled WGS sequence"/>
</dbReference>
<dbReference type="EMBL" id="JABAIV010000001">
    <property type="protein sequence ID" value="NNG21627.1"/>
    <property type="molecule type" value="Genomic_DNA"/>
</dbReference>
<proteinExistence type="predicted"/>
<organism evidence="2 3">
    <name type="scientific">Telluria aromaticivorans</name>
    <dbReference type="NCBI Taxonomy" id="2725995"/>
    <lineage>
        <taxon>Bacteria</taxon>
        <taxon>Pseudomonadati</taxon>
        <taxon>Pseudomonadota</taxon>
        <taxon>Betaproteobacteria</taxon>
        <taxon>Burkholderiales</taxon>
        <taxon>Oxalobacteraceae</taxon>
        <taxon>Telluria group</taxon>
        <taxon>Telluria</taxon>
    </lineage>
</organism>
<evidence type="ECO:0000313" key="2">
    <source>
        <dbReference type="EMBL" id="NNG21627.1"/>
    </source>
</evidence>
<dbReference type="RefSeq" id="WP_171080280.1">
    <property type="nucleotide sequence ID" value="NZ_JABAIV010000001.1"/>
</dbReference>
<feature type="transmembrane region" description="Helical" evidence="1">
    <location>
        <begin position="80"/>
        <end position="101"/>
    </location>
</feature>
<name>A0A7Y2NXD9_9BURK</name>
<accession>A0A7Y2NXD9</accession>